<dbReference type="Proteomes" id="UP000228934">
    <property type="component" value="Unassembled WGS sequence"/>
</dbReference>
<dbReference type="EMBL" id="KV926019">
    <property type="protein sequence ID" value="PIO35914.1"/>
    <property type="molecule type" value="Genomic_DNA"/>
</dbReference>
<keyword evidence="3" id="KW-0645">Protease</keyword>
<evidence type="ECO:0000256" key="6">
    <source>
        <dbReference type="ARBA" id="ARBA00023145"/>
    </source>
</evidence>
<keyword evidence="4" id="KW-0378">Hydrolase</keyword>
<dbReference type="PANTHER" id="PTHR24264">
    <property type="entry name" value="TRYPSIN-RELATED"/>
    <property type="match status" value="1"/>
</dbReference>
<dbReference type="OrthoDB" id="5918597at2759"/>
<proteinExistence type="predicted"/>
<organism evidence="9 10">
    <name type="scientific">Aquarana catesbeiana</name>
    <name type="common">American bullfrog</name>
    <name type="synonym">Rana catesbeiana</name>
    <dbReference type="NCBI Taxonomy" id="8400"/>
    <lineage>
        <taxon>Eukaryota</taxon>
        <taxon>Metazoa</taxon>
        <taxon>Chordata</taxon>
        <taxon>Craniata</taxon>
        <taxon>Vertebrata</taxon>
        <taxon>Euteleostomi</taxon>
        <taxon>Amphibia</taxon>
        <taxon>Batrachia</taxon>
        <taxon>Anura</taxon>
        <taxon>Neobatrachia</taxon>
        <taxon>Ranoidea</taxon>
        <taxon>Ranidae</taxon>
        <taxon>Aquarana</taxon>
    </lineage>
</organism>
<dbReference type="InterPro" id="IPR043504">
    <property type="entry name" value="Peptidase_S1_PA_chymotrypsin"/>
</dbReference>
<sequence length="142" mass="15427">MSSIKEKDASPQDGDTPMLPVKGFRCSLKLQTIYQLKPLGIRALAKPAKLQQVALPLLNNTDCQRYFVTRMQTFMICAESTLRSESCPIGDSGGPLVCQRNGAWTLAGVVSWGSFTCSPSSPGIYARITALRSWADQTVVAN</sequence>
<dbReference type="Pfam" id="PF00089">
    <property type="entry name" value="Trypsin"/>
    <property type="match status" value="1"/>
</dbReference>
<dbReference type="GO" id="GO:0006508">
    <property type="term" value="P:proteolysis"/>
    <property type="evidence" value="ECO:0007669"/>
    <property type="project" value="UniProtKB-KW"/>
</dbReference>
<accession>A0A2G9S747</accession>
<evidence type="ECO:0000256" key="4">
    <source>
        <dbReference type="ARBA" id="ARBA00022801"/>
    </source>
</evidence>
<dbReference type="PROSITE" id="PS50240">
    <property type="entry name" value="TRYPSIN_DOM"/>
    <property type="match status" value="1"/>
</dbReference>
<dbReference type="InterPro" id="IPR009003">
    <property type="entry name" value="Peptidase_S1_PA"/>
</dbReference>
<keyword evidence="5" id="KW-0720">Serine protease</keyword>
<reference evidence="10" key="1">
    <citation type="journal article" date="2017" name="Nat. Commun.">
        <title>The North American bullfrog draft genome provides insight into hormonal regulation of long noncoding RNA.</title>
        <authorList>
            <person name="Hammond S.A."/>
            <person name="Warren R.L."/>
            <person name="Vandervalk B.P."/>
            <person name="Kucuk E."/>
            <person name="Khan H."/>
            <person name="Gibb E.A."/>
            <person name="Pandoh P."/>
            <person name="Kirk H."/>
            <person name="Zhao Y."/>
            <person name="Jones M."/>
            <person name="Mungall A.J."/>
            <person name="Coope R."/>
            <person name="Pleasance S."/>
            <person name="Moore R.A."/>
            <person name="Holt R.A."/>
            <person name="Round J.M."/>
            <person name="Ohora S."/>
            <person name="Walle B.V."/>
            <person name="Veldhoen N."/>
            <person name="Helbing C.C."/>
            <person name="Birol I."/>
        </authorList>
    </citation>
    <scope>NUCLEOTIDE SEQUENCE [LARGE SCALE GENOMIC DNA]</scope>
</reference>
<protein>
    <recommendedName>
        <fullName evidence="8">Peptidase S1 domain-containing protein</fullName>
    </recommendedName>
</protein>
<dbReference type="FunFam" id="2.40.10.10:FF:000176">
    <property type="entry name" value="Chymotrypsinogen A"/>
    <property type="match status" value="1"/>
</dbReference>
<dbReference type="Gene3D" id="2.40.10.10">
    <property type="entry name" value="Trypsin-like serine proteases"/>
    <property type="match status" value="1"/>
</dbReference>
<dbReference type="InterPro" id="IPR001254">
    <property type="entry name" value="Trypsin_dom"/>
</dbReference>
<evidence type="ECO:0000313" key="9">
    <source>
        <dbReference type="EMBL" id="PIO35914.1"/>
    </source>
</evidence>
<evidence type="ECO:0000256" key="1">
    <source>
        <dbReference type="ARBA" id="ARBA00004613"/>
    </source>
</evidence>
<keyword evidence="6" id="KW-0865">Zymogen</keyword>
<comment type="subcellular location">
    <subcellularLocation>
        <location evidence="1">Secreted</location>
    </subcellularLocation>
</comment>
<evidence type="ECO:0000256" key="7">
    <source>
        <dbReference type="ARBA" id="ARBA00023157"/>
    </source>
</evidence>
<keyword evidence="2" id="KW-0964">Secreted</keyword>
<dbReference type="SUPFAM" id="SSF50494">
    <property type="entry name" value="Trypsin-like serine proteases"/>
    <property type="match status" value="1"/>
</dbReference>
<keyword evidence="7" id="KW-1015">Disulfide bond</keyword>
<dbReference type="SMART" id="SM00020">
    <property type="entry name" value="Tryp_SPc"/>
    <property type="match status" value="1"/>
</dbReference>
<evidence type="ECO:0000256" key="5">
    <source>
        <dbReference type="ARBA" id="ARBA00022825"/>
    </source>
</evidence>
<name>A0A2G9S747_AQUCT</name>
<dbReference type="AlphaFoldDB" id="A0A2G9S747"/>
<dbReference type="GO" id="GO:0005615">
    <property type="term" value="C:extracellular space"/>
    <property type="evidence" value="ECO:0007669"/>
    <property type="project" value="TreeGrafter"/>
</dbReference>
<dbReference type="InterPro" id="IPR050127">
    <property type="entry name" value="Serine_Proteases_S1"/>
</dbReference>
<evidence type="ECO:0000256" key="3">
    <source>
        <dbReference type="ARBA" id="ARBA00022670"/>
    </source>
</evidence>
<dbReference type="PANTHER" id="PTHR24264:SF65">
    <property type="entry name" value="SRCR DOMAIN-CONTAINING PROTEIN"/>
    <property type="match status" value="1"/>
</dbReference>
<evidence type="ECO:0000259" key="8">
    <source>
        <dbReference type="PROSITE" id="PS50240"/>
    </source>
</evidence>
<evidence type="ECO:0000313" key="10">
    <source>
        <dbReference type="Proteomes" id="UP000228934"/>
    </source>
</evidence>
<feature type="domain" description="Peptidase S1" evidence="8">
    <location>
        <begin position="19"/>
        <end position="140"/>
    </location>
</feature>
<gene>
    <name evidence="9" type="ORF">AB205_0201110</name>
</gene>
<keyword evidence="10" id="KW-1185">Reference proteome</keyword>
<dbReference type="GO" id="GO:0004252">
    <property type="term" value="F:serine-type endopeptidase activity"/>
    <property type="evidence" value="ECO:0007669"/>
    <property type="project" value="InterPro"/>
</dbReference>
<evidence type="ECO:0000256" key="2">
    <source>
        <dbReference type="ARBA" id="ARBA00022525"/>
    </source>
</evidence>